<evidence type="ECO:0000256" key="3">
    <source>
        <dbReference type="ARBA" id="ARBA00022723"/>
    </source>
</evidence>
<evidence type="ECO:0000256" key="10">
    <source>
        <dbReference type="HAMAP-Rule" id="MF_00179"/>
    </source>
</evidence>
<keyword evidence="4 10" id="KW-0547">Nucleotide-binding</keyword>
<feature type="domain" description="Acyl-CoA dehydrogenase/oxidase N-terminal" evidence="12">
    <location>
        <begin position="257"/>
        <end position="340"/>
    </location>
</feature>
<feature type="active site" description="Proton acceptor" evidence="10">
    <location>
        <position position="151"/>
    </location>
</feature>
<dbReference type="NCBIfam" id="NF001591">
    <property type="entry name" value="PRK00393.1"/>
    <property type="match status" value="1"/>
</dbReference>
<dbReference type="InterPro" id="IPR037069">
    <property type="entry name" value="AcylCoA_DH/ox_N_sf"/>
</dbReference>
<dbReference type="InterPro" id="IPR032677">
    <property type="entry name" value="GTP_cyclohydro_II"/>
</dbReference>
<dbReference type="GO" id="GO:0003935">
    <property type="term" value="F:GTP cyclohydrolase II activity"/>
    <property type="evidence" value="ECO:0007669"/>
    <property type="project" value="UniProtKB-UniRule"/>
</dbReference>
<dbReference type="AlphaFoldDB" id="A0A0U3QUB1"/>
<evidence type="ECO:0000256" key="7">
    <source>
        <dbReference type="ARBA" id="ARBA00023002"/>
    </source>
</evidence>
<protein>
    <recommendedName>
        <fullName evidence="10">GTP cyclohydrolase-2</fullName>
        <ecNumber evidence="10">3.5.4.25</ecNumber>
    </recommendedName>
    <alternativeName>
        <fullName evidence="10">GTP cyclohydrolase II</fullName>
    </alternativeName>
</protein>
<feature type="binding site" evidence="10">
    <location>
        <position position="80"/>
    </location>
    <ligand>
        <name>Zn(2+)</name>
        <dbReference type="ChEBI" id="CHEBI:29105"/>
        <note>catalytic</note>
    </ligand>
</feature>
<dbReference type="Gene3D" id="1.10.540.10">
    <property type="entry name" value="Acyl-CoA dehydrogenase/oxidase, N-terminal domain"/>
    <property type="match status" value="1"/>
</dbReference>
<dbReference type="InterPro" id="IPR013786">
    <property type="entry name" value="AcylCoA_DH/ox_N"/>
</dbReference>
<keyword evidence="6 10" id="KW-0862">Zinc</keyword>
<dbReference type="Pfam" id="PF08028">
    <property type="entry name" value="Acyl-CoA_dh_2"/>
    <property type="match status" value="1"/>
</dbReference>
<evidence type="ECO:0000256" key="6">
    <source>
        <dbReference type="ARBA" id="ARBA00022833"/>
    </source>
</evidence>
<dbReference type="InterPro" id="IPR000926">
    <property type="entry name" value="RibA"/>
</dbReference>
<feature type="binding site" evidence="10">
    <location>
        <position position="139"/>
    </location>
    <ligand>
        <name>GTP</name>
        <dbReference type="ChEBI" id="CHEBI:37565"/>
    </ligand>
</feature>
<comment type="function">
    <text evidence="10">Catalyzes the conversion of GTP to 2,5-diamino-6-ribosylamino-4(3H)-pyrimidinone 5'-phosphate (DARP), formate and pyrophosphate.</text>
</comment>
<dbReference type="GO" id="GO:0005829">
    <property type="term" value="C:cytosol"/>
    <property type="evidence" value="ECO:0007669"/>
    <property type="project" value="TreeGrafter"/>
</dbReference>
<dbReference type="Gene3D" id="1.20.140.10">
    <property type="entry name" value="Butyryl-CoA Dehydrogenase, subunit A, domain 3"/>
    <property type="match status" value="1"/>
</dbReference>
<keyword evidence="2 10" id="KW-0686">Riboflavin biosynthesis</keyword>
<evidence type="ECO:0000256" key="2">
    <source>
        <dbReference type="ARBA" id="ARBA00022619"/>
    </source>
</evidence>
<dbReference type="GO" id="GO:0009231">
    <property type="term" value="P:riboflavin biosynthetic process"/>
    <property type="evidence" value="ECO:0007669"/>
    <property type="project" value="UniProtKB-UniRule"/>
</dbReference>
<feature type="domain" description="GTP cyclohydrolase II" evidence="11">
    <location>
        <begin position="29"/>
        <end position="195"/>
    </location>
</feature>
<comment type="catalytic activity">
    <reaction evidence="9 10">
        <text>GTP + 4 H2O = 2,5-diamino-6-hydroxy-4-(5-phosphoribosylamino)-pyrimidine + formate + 2 phosphate + 3 H(+)</text>
        <dbReference type="Rhea" id="RHEA:23704"/>
        <dbReference type="ChEBI" id="CHEBI:15377"/>
        <dbReference type="ChEBI" id="CHEBI:15378"/>
        <dbReference type="ChEBI" id="CHEBI:15740"/>
        <dbReference type="ChEBI" id="CHEBI:37565"/>
        <dbReference type="ChEBI" id="CHEBI:43474"/>
        <dbReference type="ChEBI" id="CHEBI:58614"/>
        <dbReference type="EC" id="3.5.4.25"/>
    </reaction>
</comment>
<dbReference type="EMBL" id="CP013747">
    <property type="protein sequence ID" value="ALV43269.1"/>
    <property type="molecule type" value="Genomic_DNA"/>
</dbReference>
<dbReference type="CDD" id="cd00641">
    <property type="entry name" value="GTP_cyclohydro2"/>
    <property type="match status" value="1"/>
</dbReference>
<dbReference type="InterPro" id="IPR036250">
    <property type="entry name" value="AcylCo_DH-like_C"/>
</dbReference>
<evidence type="ECO:0000256" key="1">
    <source>
        <dbReference type="ARBA" id="ARBA00004853"/>
    </source>
</evidence>
<gene>
    <name evidence="10" type="primary">ribA</name>
    <name evidence="14" type="ORF">AU252_20625</name>
</gene>
<feature type="active site" description="Nucleophile" evidence="10">
    <location>
        <position position="153"/>
    </location>
</feature>
<dbReference type="PANTHER" id="PTHR21327:SF18">
    <property type="entry name" value="3,4-DIHYDROXY-2-BUTANONE 4-PHOSPHATE SYNTHASE"/>
    <property type="match status" value="1"/>
</dbReference>
<feature type="binding site" evidence="10">
    <location>
        <begin position="75"/>
        <end position="79"/>
    </location>
    <ligand>
        <name>GTP</name>
        <dbReference type="ChEBI" id="CHEBI:37565"/>
    </ligand>
</feature>
<dbReference type="PANTHER" id="PTHR21327">
    <property type="entry name" value="GTP CYCLOHYDROLASE II-RELATED"/>
    <property type="match status" value="1"/>
</dbReference>
<feature type="binding site" evidence="10">
    <location>
        <position position="179"/>
    </location>
    <ligand>
        <name>GTP</name>
        <dbReference type="ChEBI" id="CHEBI:37565"/>
    </ligand>
</feature>
<dbReference type="InterPro" id="IPR013107">
    <property type="entry name" value="Acyl-CoA_DH_C"/>
</dbReference>
<comment type="cofactor">
    <cofactor evidence="10">
        <name>Zn(2+)</name>
        <dbReference type="ChEBI" id="CHEBI:29105"/>
    </cofactor>
    <text evidence="10">Binds 1 zinc ion per subunit.</text>
</comment>
<evidence type="ECO:0000256" key="4">
    <source>
        <dbReference type="ARBA" id="ARBA00022741"/>
    </source>
</evidence>
<dbReference type="GO" id="GO:0008270">
    <property type="term" value="F:zinc ion binding"/>
    <property type="evidence" value="ECO:0007669"/>
    <property type="project" value="UniProtKB-UniRule"/>
</dbReference>
<keyword evidence="8 10" id="KW-0342">GTP-binding</keyword>
<feature type="binding site" evidence="10">
    <location>
        <position position="96"/>
    </location>
    <ligand>
        <name>GTP</name>
        <dbReference type="ChEBI" id="CHEBI:37565"/>
    </ligand>
</feature>
<dbReference type="HAMAP" id="MF_00179">
    <property type="entry name" value="RibA"/>
    <property type="match status" value="1"/>
</dbReference>
<feature type="domain" description="Acyl-CoA dehydrogenase C-terminal" evidence="13">
    <location>
        <begin position="472"/>
        <end position="602"/>
    </location>
</feature>
<dbReference type="Proteomes" id="UP000065151">
    <property type="component" value="Chromosome"/>
</dbReference>
<sequence>MTVMSETVARPFEQPAAVRSQVTVPLRFPDGFAATAEIMTFHGLADGKEHLLLALGEWEQTLLDQGPEGTAPLVRLHSECLTGDVFGSERCDCGPQLREAVEEIAAVGGFLLYLRQEGRGIGLYSKLDAYALQDTGLDTYEANVALGRGEDERDYSAAAQMLGALGAGRIRLLTNNPDKVGQLTALGVDVSEQVPTGVHLSAANHRYLAAKRSHTAHTIELPAEVLPAEVQTAETLPAEIIPSHDELLSRVDALVPRLRERAAETEEIRHIPEATMAELKAAGVFQMLAPKAVGGFGLGLETYVEVVRRLARGCVSTAWSVGHLVEHVWMLARWPQEVQDEVFATGPAPLAAATGAPPGKADRAPGGFIISGRWSFASGIMHSEWALLAVQHGDVRLQCLVPVSDLELLDVWHTAGLRGTGSNDLRTENLFVPAHRALEWNLLAAADNPGSRIHPDPSIHTPMATFLNMVAPAAALGAAEHAIEAFQDLMMVRKVKQTTQARQADSPLAQARFSQAYGEVATARLHWQEAVRVVADSYGRRPVAFTDEERARYRLSLGLSGAASAEAVRLILTGSGGSVHRLTHPLQRIQRDVNVLLNHASLTMDPILEQAGRGLLDLGFSIPAEQF</sequence>
<feature type="binding site" evidence="10">
    <location>
        <begin position="117"/>
        <end position="119"/>
    </location>
    <ligand>
        <name>GTP</name>
        <dbReference type="ChEBI" id="CHEBI:37565"/>
    </ligand>
</feature>
<dbReference type="GO" id="GO:0050660">
    <property type="term" value="F:flavin adenine dinucleotide binding"/>
    <property type="evidence" value="ECO:0007669"/>
    <property type="project" value="InterPro"/>
</dbReference>
<dbReference type="Pfam" id="PF02771">
    <property type="entry name" value="Acyl-CoA_dh_N"/>
    <property type="match status" value="1"/>
</dbReference>
<feature type="binding site" evidence="10">
    <location>
        <position position="91"/>
    </location>
    <ligand>
        <name>Zn(2+)</name>
        <dbReference type="ChEBI" id="CHEBI:29105"/>
        <note>catalytic</note>
    </ligand>
</feature>
<feature type="binding site" evidence="10">
    <location>
        <position position="174"/>
    </location>
    <ligand>
        <name>GTP</name>
        <dbReference type="ChEBI" id="CHEBI:37565"/>
    </ligand>
</feature>
<dbReference type="RefSeq" id="WP_058932312.1">
    <property type="nucleotide sequence ID" value="NZ_CP013747.1"/>
</dbReference>
<dbReference type="STRING" id="121292.AU252_20625"/>
<dbReference type="UniPathway" id="UPA00275">
    <property type="reaction ID" value="UER00400"/>
</dbReference>
<evidence type="ECO:0000259" key="11">
    <source>
        <dbReference type="Pfam" id="PF00925"/>
    </source>
</evidence>
<comment type="similarity">
    <text evidence="10">Belongs to the GTP cyclohydrolase II family.</text>
</comment>
<feature type="binding site" evidence="10">
    <location>
        <position position="93"/>
    </location>
    <ligand>
        <name>Zn(2+)</name>
        <dbReference type="ChEBI" id="CHEBI:29105"/>
        <note>catalytic</note>
    </ligand>
</feature>
<evidence type="ECO:0000259" key="13">
    <source>
        <dbReference type="Pfam" id="PF08028"/>
    </source>
</evidence>
<evidence type="ECO:0000259" key="12">
    <source>
        <dbReference type="Pfam" id="PF02771"/>
    </source>
</evidence>
<dbReference type="KEGG" id="psul:AU252_20625"/>
<evidence type="ECO:0000313" key="15">
    <source>
        <dbReference type="Proteomes" id="UP000065151"/>
    </source>
</evidence>
<evidence type="ECO:0000313" key="14">
    <source>
        <dbReference type="EMBL" id="ALV43269.1"/>
    </source>
</evidence>
<dbReference type="SUPFAM" id="SSF47203">
    <property type="entry name" value="Acyl-CoA dehydrogenase C-terminal domain-like"/>
    <property type="match status" value="1"/>
</dbReference>
<organism evidence="14">
    <name type="scientific">Pseudarthrobacter sulfonivorans</name>
    <dbReference type="NCBI Taxonomy" id="121292"/>
    <lineage>
        <taxon>Bacteria</taxon>
        <taxon>Bacillati</taxon>
        <taxon>Actinomycetota</taxon>
        <taxon>Actinomycetes</taxon>
        <taxon>Micrococcales</taxon>
        <taxon>Micrococcaceae</taxon>
        <taxon>Pseudarthrobacter</taxon>
    </lineage>
</organism>
<accession>A0A0U3QUB1</accession>
<comment type="pathway">
    <text evidence="1 10">Cofactor biosynthesis; riboflavin biosynthesis; 5-amino-6-(D-ribitylamino)uracil from GTP: step 1/4.</text>
</comment>
<dbReference type="Gene3D" id="2.40.110.10">
    <property type="entry name" value="Butyryl-CoA Dehydrogenase, subunit A, domain 2"/>
    <property type="match status" value="1"/>
</dbReference>
<reference evidence="14 15" key="1">
    <citation type="submission" date="2015-12" db="EMBL/GenBank/DDBJ databases">
        <authorList>
            <person name="Shamseldin A."/>
            <person name="Moawad H."/>
            <person name="Abd El-Rahim W.M."/>
            <person name="Sadowsky M.J."/>
        </authorList>
    </citation>
    <scope>NUCLEOTIDE SEQUENCE [LARGE SCALE GENOMIC DNA]</scope>
    <source>
        <strain evidence="14 15">Ar51</strain>
    </source>
</reference>
<evidence type="ECO:0000256" key="8">
    <source>
        <dbReference type="ARBA" id="ARBA00023134"/>
    </source>
</evidence>
<dbReference type="SUPFAM" id="SSF142695">
    <property type="entry name" value="RibA-like"/>
    <property type="match status" value="1"/>
</dbReference>
<dbReference type="GO" id="GO:0005525">
    <property type="term" value="F:GTP binding"/>
    <property type="evidence" value="ECO:0007669"/>
    <property type="project" value="UniProtKB-KW"/>
</dbReference>
<dbReference type="SUPFAM" id="SSF56645">
    <property type="entry name" value="Acyl-CoA dehydrogenase NM domain-like"/>
    <property type="match status" value="1"/>
</dbReference>
<proteinExistence type="inferred from homology"/>
<dbReference type="EC" id="3.5.4.25" evidence="10"/>
<dbReference type="InterPro" id="IPR046373">
    <property type="entry name" value="Acyl-CoA_Oxase/DH_mid-dom_sf"/>
</dbReference>
<dbReference type="InterPro" id="IPR009100">
    <property type="entry name" value="AcylCoA_DH/oxidase_NM_dom_sf"/>
</dbReference>
<evidence type="ECO:0000256" key="5">
    <source>
        <dbReference type="ARBA" id="ARBA00022801"/>
    </source>
</evidence>
<dbReference type="Pfam" id="PF00925">
    <property type="entry name" value="GTP_cyclohydro2"/>
    <property type="match status" value="1"/>
</dbReference>
<dbReference type="Gene3D" id="3.40.50.10990">
    <property type="entry name" value="GTP cyclohydrolase II"/>
    <property type="match status" value="1"/>
</dbReference>
<keyword evidence="3 10" id="KW-0479">Metal-binding</keyword>
<keyword evidence="7" id="KW-0560">Oxidoreductase</keyword>
<keyword evidence="5 10" id="KW-0378">Hydrolase</keyword>
<evidence type="ECO:0000256" key="9">
    <source>
        <dbReference type="ARBA" id="ARBA00049295"/>
    </source>
</evidence>
<dbReference type="GO" id="GO:0016627">
    <property type="term" value="F:oxidoreductase activity, acting on the CH-CH group of donors"/>
    <property type="evidence" value="ECO:0007669"/>
    <property type="project" value="InterPro"/>
</dbReference>
<name>A0A0U3QUB1_9MICC</name>
<dbReference type="InterPro" id="IPR036144">
    <property type="entry name" value="RibA-like_sf"/>
</dbReference>